<name>A0A1T4SEA4_9HYPH</name>
<sequence>MNEGNDTTPAEEAASEVTFKALIEAVHHLETPLSNAKSAANVLSLLVENNMDHVDLLGGSRVVILNESTAEAITWSVYHSEQLVKDFYACWDRVNDLAFALRRAVR</sequence>
<dbReference type="EMBL" id="FUXL01000010">
    <property type="protein sequence ID" value="SKA26466.1"/>
    <property type="molecule type" value="Genomic_DNA"/>
</dbReference>
<proteinExistence type="predicted"/>
<protein>
    <submittedName>
        <fullName evidence="1">Uncharacterized protein</fullName>
    </submittedName>
</protein>
<gene>
    <name evidence="1" type="ORF">SAMN05428963_11082</name>
</gene>
<evidence type="ECO:0000313" key="2">
    <source>
        <dbReference type="Proteomes" id="UP000190135"/>
    </source>
</evidence>
<organism evidence="1 2">
    <name type="scientific">Consotaella salsifontis</name>
    <dbReference type="NCBI Taxonomy" id="1365950"/>
    <lineage>
        <taxon>Bacteria</taxon>
        <taxon>Pseudomonadati</taxon>
        <taxon>Pseudomonadota</taxon>
        <taxon>Alphaproteobacteria</taxon>
        <taxon>Hyphomicrobiales</taxon>
        <taxon>Aurantimonadaceae</taxon>
        <taxon>Consotaella</taxon>
    </lineage>
</organism>
<reference evidence="1 2" key="1">
    <citation type="submission" date="2017-02" db="EMBL/GenBank/DDBJ databases">
        <authorList>
            <person name="Peterson S.W."/>
        </authorList>
    </citation>
    <scope>NUCLEOTIDE SEQUENCE [LARGE SCALE GENOMIC DNA]</scope>
    <source>
        <strain evidence="1 2">USBA 369</strain>
    </source>
</reference>
<dbReference type="STRING" id="1365950.SAMN05428963_11082"/>
<dbReference type="RefSeq" id="WP_078709188.1">
    <property type="nucleotide sequence ID" value="NZ_FUXL01000010.1"/>
</dbReference>
<keyword evidence="2" id="KW-1185">Reference proteome</keyword>
<accession>A0A1T4SEA4</accession>
<evidence type="ECO:0000313" key="1">
    <source>
        <dbReference type="EMBL" id="SKA26466.1"/>
    </source>
</evidence>
<dbReference type="AlphaFoldDB" id="A0A1T4SEA4"/>
<dbReference type="Proteomes" id="UP000190135">
    <property type="component" value="Unassembled WGS sequence"/>
</dbReference>